<sequence>MTPTRRPSRSSAAPTPARAKDDFPDAPAGARPDPGEPLHNGTGQTRPDGSILQNNPPDSGSSITDSGPATVTIDDNAVEYLQLGAGVLAGVALAGAGVAMVSRHHHRAAHPA</sequence>
<evidence type="ECO:0000313" key="4">
    <source>
        <dbReference type="Proteomes" id="UP000030002"/>
    </source>
</evidence>
<dbReference type="EMBL" id="AVPJ01000005">
    <property type="protein sequence ID" value="KGN33002.1"/>
    <property type="molecule type" value="Genomic_DNA"/>
</dbReference>
<keyword evidence="2" id="KW-1133">Transmembrane helix</keyword>
<accession>A0A0A0JAI9</accession>
<organism evidence="3 4">
    <name type="scientific">Knoellia sinensis KCTC 19936</name>
    <dbReference type="NCBI Taxonomy" id="1385520"/>
    <lineage>
        <taxon>Bacteria</taxon>
        <taxon>Bacillati</taxon>
        <taxon>Actinomycetota</taxon>
        <taxon>Actinomycetes</taxon>
        <taxon>Micrococcales</taxon>
        <taxon>Intrasporangiaceae</taxon>
        <taxon>Knoellia</taxon>
    </lineage>
</organism>
<evidence type="ECO:0000256" key="2">
    <source>
        <dbReference type="SAM" id="Phobius"/>
    </source>
</evidence>
<feature type="compositionally biased region" description="Low complexity" evidence="1">
    <location>
        <begin position="1"/>
        <end position="17"/>
    </location>
</feature>
<gene>
    <name evidence="3" type="ORF">N802_15530</name>
</gene>
<feature type="compositionally biased region" description="Polar residues" evidence="1">
    <location>
        <begin position="41"/>
        <end position="69"/>
    </location>
</feature>
<evidence type="ECO:0000256" key="1">
    <source>
        <dbReference type="SAM" id="MobiDB-lite"/>
    </source>
</evidence>
<protein>
    <submittedName>
        <fullName evidence="3">Uncharacterized protein</fullName>
    </submittedName>
</protein>
<dbReference type="STRING" id="1385520.N802_15530"/>
<reference evidence="3 4" key="1">
    <citation type="submission" date="2013-08" db="EMBL/GenBank/DDBJ databases">
        <title>The genome sequence of Knoellia sinensis.</title>
        <authorList>
            <person name="Zhu W."/>
            <person name="Wang G."/>
        </authorList>
    </citation>
    <scope>NUCLEOTIDE SEQUENCE [LARGE SCALE GENOMIC DNA]</scope>
    <source>
        <strain evidence="3 4">KCTC 19936</strain>
    </source>
</reference>
<comment type="caution">
    <text evidence="3">The sequence shown here is derived from an EMBL/GenBank/DDBJ whole genome shotgun (WGS) entry which is preliminary data.</text>
</comment>
<dbReference type="AlphaFoldDB" id="A0A0A0JAI9"/>
<feature type="transmembrane region" description="Helical" evidence="2">
    <location>
        <begin position="80"/>
        <end position="101"/>
    </location>
</feature>
<evidence type="ECO:0000313" key="3">
    <source>
        <dbReference type="EMBL" id="KGN33002.1"/>
    </source>
</evidence>
<keyword evidence="2" id="KW-0472">Membrane</keyword>
<keyword evidence="4" id="KW-1185">Reference proteome</keyword>
<proteinExistence type="predicted"/>
<feature type="region of interest" description="Disordered" evidence="1">
    <location>
        <begin position="1"/>
        <end position="70"/>
    </location>
</feature>
<dbReference type="Proteomes" id="UP000030002">
    <property type="component" value="Unassembled WGS sequence"/>
</dbReference>
<keyword evidence="2" id="KW-0812">Transmembrane</keyword>
<name>A0A0A0JAI9_9MICO</name>